<keyword evidence="1" id="KW-0175">Coiled coil</keyword>
<keyword evidence="3" id="KW-1185">Reference proteome</keyword>
<comment type="caution">
    <text evidence="2">The sequence shown here is derived from an EMBL/GenBank/DDBJ whole genome shotgun (WGS) entry which is preliminary data.</text>
</comment>
<evidence type="ECO:0000313" key="3">
    <source>
        <dbReference type="Proteomes" id="UP000095237"/>
    </source>
</evidence>
<protein>
    <recommendedName>
        <fullName evidence="4">Cell division protein ZapB</fullName>
    </recommendedName>
</protein>
<sequence length="76" mass="8683">MGDIEILAVKVKKATEKLKRLTDENLKLKLEVEYLRKESERVRKQAGEYAGLRKNTEEAVAKIGRIIKKIDTAKVS</sequence>
<name>A0A1E5IHF1_ENDTX</name>
<proteinExistence type="predicted"/>
<evidence type="ECO:0000313" key="2">
    <source>
        <dbReference type="EMBL" id="OEG69861.1"/>
    </source>
</evidence>
<feature type="coiled-coil region" evidence="1">
    <location>
        <begin position="4"/>
        <end position="38"/>
    </location>
</feature>
<evidence type="ECO:0000256" key="1">
    <source>
        <dbReference type="SAM" id="Coils"/>
    </source>
</evidence>
<dbReference type="EMBL" id="LNVX01000546">
    <property type="protein sequence ID" value="OEG69861.1"/>
    <property type="molecule type" value="Genomic_DNA"/>
</dbReference>
<accession>A0A1E5IHF1</accession>
<evidence type="ECO:0008006" key="4">
    <source>
        <dbReference type="Google" id="ProtNLM"/>
    </source>
</evidence>
<gene>
    <name evidence="2" type="ORF">ATZ36_00320</name>
</gene>
<dbReference type="Proteomes" id="UP000095237">
    <property type="component" value="Unassembled WGS sequence"/>
</dbReference>
<reference evidence="2 3" key="1">
    <citation type="submission" date="2015-11" db="EMBL/GenBank/DDBJ databases">
        <title>Evidence for parallel genomic evolution in an endosymbiosis of termite gut flagellates.</title>
        <authorList>
            <person name="Zheng H."/>
        </authorList>
    </citation>
    <scope>NUCLEOTIDE SEQUENCE [LARGE SCALE GENOMIC DNA]</scope>
    <source>
        <strain evidence="2 3">CET450</strain>
    </source>
</reference>
<dbReference type="AlphaFoldDB" id="A0A1E5IHF1"/>
<organism evidence="2 3">
    <name type="scientific">Endomicrobium trichonymphae</name>
    <dbReference type="NCBI Taxonomy" id="1408204"/>
    <lineage>
        <taxon>Bacteria</taxon>
        <taxon>Pseudomonadati</taxon>
        <taxon>Elusimicrobiota</taxon>
        <taxon>Endomicrobiia</taxon>
        <taxon>Endomicrobiales</taxon>
        <taxon>Endomicrobiaceae</taxon>
        <taxon>Candidatus Endomicrobiellum</taxon>
    </lineage>
</organism>